<proteinExistence type="predicted"/>
<dbReference type="GeneID" id="64666398"/>
<dbReference type="EMBL" id="JABBWK010000044">
    <property type="protein sequence ID" value="KAG1897682.1"/>
    <property type="molecule type" value="Genomic_DNA"/>
</dbReference>
<accession>A0AAD4E131</accession>
<name>A0AAD4E131_9AGAM</name>
<dbReference type="AlphaFoldDB" id="A0AAD4E131"/>
<dbReference type="Proteomes" id="UP001195769">
    <property type="component" value="Unassembled WGS sequence"/>
</dbReference>
<protein>
    <submittedName>
        <fullName evidence="1">Uncharacterized protein</fullName>
    </submittedName>
</protein>
<comment type="caution">
    <text evidence="1">The sequence shown here is derived from an EMBL/GenBank/DDBJ whole genome shotgun (WGS) entry which is preliminary data.</text>
</comment>
<reference evidence="1" key="1">
    <citation type="journal article" date="2020" name="New Phytol.">
        <title>Comparative genomics reveals dynamic genome evolution in host specialist ectomycorrhizal fungi.</title>
        <authorList>
            <person name="Lofgren L.A."/>
            <person name="Nguyen N.H."/>
            <person name="Vilgalys R."/>
            <person name="Ruytinx J."/>
            <person name="Liao H.L."/>
            <person name="Branco S."/>
            <person name="Kuo A."/>
            <person name="LaButti K."/>
            <person name="Lipzen A."/>
            <person name="Andreopoulos W."/>
            <person name="Pangilinan J."/>
            <person name="Riley R."/>
            <person name="Hundley H."/>
            <person name="Na H."/>
            <person name="Barry K."/>
            <person name="Grigoriev I.V."/>
            <person name="Stajich J.E."/>
            <person name="Kennedy P.G."/>
        </authorList>
    </citation>
    <scope>NUCLEOTIDE SEQUENCE</scope>
    <source>
        <strain evidence="1">FC203</strain>
    </source>
</reference>
<gene>
    <name evidence="1" type="ORF">F5891DRAFT_513998</name>
</gene>
<organism evidence="1 2">
    <name type="scientific">Suillus fuscotomentosus</name>
    <dbReference type="NCBI Taxonomy" id="1912939"/>
    <lineage>
        <taxon>Eukaryota</taxon>
        <taxon>Fungi</taxon>
        <taxon>Dikarya</taxon>
        <taxon>Basidiomycota</taxon>
        <taxon>Agaricomycotina</taxon>
        <taxon>Agaricomycetes</taxon>
        <taxon>Agaricomycetidae</taxon>
        <taxon>Boletales</taxon>
        <taxon>Suillineae</taxon>
        <taxon>Suillaceae</taxon>
        <taxon>Suillus</taxon>
    </lineage>
</organism>
<sequence>MLNVITFSVLSSVVLDNHFLEQHALSLAASFPMDLERTVEGTVCASDQLKSTSGLVKASMNNNECPGRHWTTDKIIVFVQQLRQRFIIHTSH</sequence>
<evidence type="ECO:0000313" key="2">
    <source>
        <dbReference type="Proteomes" id="UP001195769"/>
    </source>
</evidence>
<evidence type="ECO:0000313" key="1">
    <source>
        <dbReference type="EMBL" id="KAG1897682.1"/>
    </source>
</evidence>
<dbReference type="RefSeq" id="XP_041223258.1">
    <property type="nucleotide sequence ID" value="XM_041372100.1"/>
</dbReference>
<keyword evidence="2" id="KW-1185">Reference proteome</keyword>